<dbReference type="InterPro" id="IPR015424">
    <property type="entry name" value="PyrdxlP-dep_Trfase"/>
</dbReference>
<keyword evidence="3" id="KW-1185">Reference proteome</keyword>
<dbReference type="RefSeq" id="WP_236882136.1">
    <property type="nucleotide sequence ID" value="NZ_JAKJKW010000002.1"/>
</dbReference>
<dbReference type="PANTHER" id="PTHR43586:SF21">
    <property type="entry name" value="PYRIDOXAL PHOSPHATE (PLP)-DEPENDENT ASPARTATE AMINOTRANSFERASE SUPERFAMILY"/>
    <property type="match status" value="1"/>
</dbReference>
<dbReference type="InterPro" id="IPR000192">
    <property type="entry name" value="Aminotrans_V_dom"/>
</dbReference>
<keyword evidence="2" id="KW-0032">Aminotransferase</keyword>
<accession>A0ABS9HK25</accession>
<evidence type="ECO:0000313" key="2">
    <source>
        <dbReference type="EMBL" id="MCF6774168.1"/>
    </source>
</evidence>
<dbReference type="InterPro" id="IPR015421">
    <property type="entry name" value="PyrdxlP-dep_Trfase_major"/>
</dbReference>
<proteinExistence type="predicted"/>
<evidence type="ECO:0000259" key="1">
    <source>
        <dbReference type="Pfam" id="PF00266"/>
    </source>
</evidence>
<name>A0ABS9HK25_9CORY</name>
<dbReference type="Gene3D" id="3.90.1150.10">
    <property type="entry name" value="Aspartate Aminotransferase, domain 1"/>
    <property type="match status" value="1"/>
</dbReference>
<sequence>MTRRNDKRIAVEACMNRVPSSSKERCAMFDVAHARGLYVWLGEGWVYLNAQEQAQIPERVNTAATYSFRNAHLRTAVEATSGSHSQSQKSGAPIGDSYVASARRAVADLVGARANQVVLGPSRAALLRNLADCLSHRVGIGTEVVLARSNADSAIDPWVRSAHLYGATVKWAEADLASGALPAWQFTSLVSPSTAIVALPAAHALVGAVTDVEAISSSVHRISPRAWTIVDATDVLPYRHVEIQSWGADVVALDLAPLGGPELGALVFRDEAMFDRLRPPRRRGWSSSSSVSSSVLGVSAGQARGRHAGAGVVEWDPPQAALCGSVAALVDHWAGLDDSATGTRRRRLQSTMPKIDTYLTALAAHLVYGLKDLGVYVIGFDDESSHVERVPRISFIIPGMSAEAAQARLADNGVIVGVAESDSLFDAMGVTESGGALTVGLAPYNTAHDVDHLLRSVSVLR</sequence>
<evidence type="ECO:0000313" key="3">
    <source>
        <dbReference type="Proteomes" id="UP001200604"/>
    </source>
</evidence>
<gene>
    <name evidence="2" type="ORF">L3H44_07055</name>
</gene>
<feature type="domain" description="Aminotransferase class V" evidence="1">
    <location>
        <begin position="47"/>
        <end position="272"/>
    </location>
</feature>
<comment type="caution">
    <text evidence="2">The sequence shown here is derived from an EMBL/GenBank/DDBJ whole genome shotgun (WGS) entry which is preliminary data.</text>
</comment>
<dbReference type="PANTHER" id="PTHR43586">
    <property type="entry name" value="CYSTEINE DESULFURASE"/>
    <property type="match status" value="1"/>
</dbReference>
<protein>
    <submittedName>
        <fullName evidence="2">Aminotransferase class V-fold PLP-dependent enzyme</fullName>
    </submittedName>
</protein>
<dbReference type="EMBL" id="JAKJKU010000003">
    <property type="protein sequence ID" value="MCF6774168.1"/>
    <property type="molecule type" value="Genomic_DNA"/>
</dbReference>
<dbReference type="Pfam" id="PF00266">
    <property type="entry name" value="Aminotran_5"/>
    <property type="match status" value="1"/>
</dbReference>
<dbReference type="InterPro" id="IPR015422">
    <property type="entry name" value="PyrdxlP-dep_Trfase_small"/>
</dbReference>
<organism evidence="2 3">
    <name type="scientific">Corynebacterium parakroppenstedtii</name>
    <dbReference type="NCBI Taxonomy" id="2828363"/>
    <lineage>
        <taxon>Bacteria</taxon>
        <taxon>Bacillati</taxon>
        <taxon>Actinomycetota</taxon>
        <taxon>Actinomycetes</taxon>
        <taxon>Mycobacteriales</taxon>
        <taxon>Corynebacteriaceae</taxon>
        <taxon>Corynebacterium</taxon>
    </lineage>
</organism>
<dbReference type="Gene3D" id="3.40.640.10">
    <property type="entry name" value="Type I PLP-dependent aspartate aminotransferase-like (Major domain)"/>
    <property type="match status" value="1"/>
</dbReference>
<dbReference type="GO" id="GO:0008483">
    <property type="term" value="F:transaminase activity"/>
    <property type="evidence" value="ECO:0007669"/>
    <property type="project" value="UniProtKB-KW"/>
</dbReference>
<keyword evidence="2" id="KW-0808">Transferase</keyword>
<dbReference type="SUPFAM" id="SSF53383">
    <property type="entry name" value="PLP-dependent transferases"/>
    <property type="match status" value="1"/>
</dbReference>
<dbReference type="Proteomes" id="UP001200604">
    <property type="component" value="Unassembled WGS sequence"/>
</dbReference>
<reference evidence="2 3" key="1">
    <citation type="submission" date="2022-01" db="EMBL/GenBank/DDBJ databases">
        <title>Identification and Characterization of Corynebacterium sp.</title>
        <authorList>
            <person name="Luo Q."/>
            <person name="Qu P."/>
            <person name="Chen Q."/>
        </authorList>
    </citation>
    <scope>NUCLEOTIDE SEQUENCE [LARGE SCALE GENOMIC DNA]</scope>
    <source>
        <strain evidence="2 3">MC-12</strain>
    </source>
</reference>